<dbReference type="InterPro" id="IPR013078">
    <property type="entry name" value="His_Pase_superF_clade-1"/>
</dbReference>
<gene>
    <name evidence="1" type="ORF">BSQ44_02180</name>
</gene>
<name>A0A1L3SYE9_9HYPH</name>
<organism evidence="1 2">
    <name type="scientific">Aquibium oceanicum</name>
    <dbReference type="NCBI Taxonomy" id="1670800"/>
    <lineage>
        <taxon>Bacteria</taxon>
        <taxon>Pseudomonadati</taxon>
        <taxon>Pseudomonadota</taxon>
        <taxon>Alphaproteobacteria</taxon>
        <taxon>Hyphomicrobiales</taxon>
        <taxon>Phyllobacteriaceae</taxon>
        <taxon>Aquibium</taxon>
    </lineage>
</organism>
<evidence type="ECO:0000313" key="2">
    <source>
        <dbReference type="Proteomes" id="UP000182840"/>
    </source>
</evidence>
<evidence type="ECO:0000313" key="1">
    <source>
        <dbReference type="EMBL" id="APH74342.1"/>
    </source>
</evidence>
<dbReference type="Pfam" id="PF00300">
    <property type="entry name" value="His_Phos_1"/>
    <property type="match status" value="1"/>
</dbReference>
<dbReference type="STRING" id="1670800.BSQ44_02180"/>
<protein>
    <submittedName>
        <fullName evidence="1">Histidine phosphatase family protein</fullName>
    </submittedName>
</protein>
<dbReference type="InterPro" id="IPR029033">
    <property type="entry name" value="His_PPase_superfam"/>
</dbReference>
<dbReference type="AlphaFoldDB" id="A0A1L3SYE9"/>
<dbReference type="KEGG" id="meso:BSQ44_02180"/>
<proteinExistence type="predicted"/>
<dbReference type="SUPFAM" id="SSF53254">
    <property type="entry name" value="Phosphoglycerate mutase-like"/>
    <property type="match status" value="1"/>
</dbReference>
<dbReference type="Gene3D" id="3.40.50.1240">
    <property type="entry name" value="Phosphoglycerate mutase-like"/>
    <property type="match status" value="1"/>
</dbReference>
<keyword evidence="2" id="KW-1185">Reference proteome</keyword>
<dbReference type="EMBL" id="CP018171">
    <property type="protein sequence ID" value="APH74342.1"/>
    <property type="molecule type" value="Genomic_DNA"/>
</dbReference>
<dbReference type="Proteomes" id="UP000182840">
    <property type="component" value="Chromosome"/>
</dbReference>
<accession>A0A1L3SYE9</accession>
<sequence>METARPVPLWRLSAIGRGRVEAMRAKPWLGTLSRIVASAETKAVEAAAILAAHLGIPMNVVEEMGENDRSSTGFLEPAAFEAAADRFFAEPEASWNGWERAVDASRRIVRAVDGALRDHDPERPILFVGHGAVGSLLKASLAGRPISRVEDQPAGGGNIFAFRLSNRQLLCDWTPMEEFEGVRG</sequence>
<reference evidence="2" key="1">
    <citation type="submission" date="2016-11" db="EMBL/GenBank/DDBJ databases">
        <title>Mesorhizobium oceanicum sp. nov., isolated from deep seawater in South China Sea.</title>
        <authorList>
            <person name="Fu G.-Y."/>
        </authorList>
    </citation>
    <scope>NUCLEOTIDE SEQUENCE [LARGE SCALE GENOMIC DNA]</scope>
    <source>
        <strain evidence="2">B7</strain>
    </source>
</reference>